<sequence length="710" mass="77763">MAETAGHPLPPTPPPAIYSPPLRSDSPRIIEPREERGHVRPYNDQRKLSYPAISMSPAGTRPTDDLYALADAAAEVQIHPPETAASRNPDTIAPNRTLTPQPSHQHDPSRLSPTPQAMRRRLGDNELIGGDHRRVSSENFVQSGVELTPFQKRSMRHASTSDIDLEAPTENFEPLRYHHQLMEEAELSALDKRASKLTIGTTASGDSPRHSTYGQNLRRPDSGFSSTSDFRGRTNNAHISPGSRPVSRSSRSPDNRPLSYVDLLNVPYPQPAPSGAENLVNSGLRTVVGSNANLLSTRKTLDMYRANVKKTQDPAVQYEFAVFMISAAQEEGLESDAVSDAALSEKSHASVREDLLREAKHILQRLSDRSYPFAQYYLADGYASGLFNKGKEDWEHAFPLFLAASKHGHAEAGYRTALCYEFGWGSRVDAAKAVQFYQHAASKNHPGAMLRLGRACLTGDMGLTKRYREGVRWLKRGAESADFQYNQAPYDLGCLHETGFGPDVFKDESYAAQLYTKAADLGHVEANHRLGEAYEYGQLNCPKDPALSIHFYTGAAERGHAQSQMALCAWYMCGVPNVLDKDEAEAYEWAQKAADQGLAKAQYTVGYFTEMGIGCRRDPLEANVWYVRAADQGEERAKHRIAAIRAAGAGADPLTAAAGKKGALTASTSSGNIGPQGELEHSATFAVEVLAALTVILADGEKHKKKFGIF</sequence>
<evidence type="ECO:0000256" key="1">
    <source>
        <dbReference type="ARBA" id="ARBA00022737"/>
    </source>
</evidence>
<evidence type="ECO:0000256" key="2">
    <source>
        <dbReference type="SAM" id="MobiDB-lite"/>
    </source>
</evidence>
<reference evidence="3" key="1">
    <citation type="submission" date="2022-10" db="EMBL/GenBank/DDBJ databases">
        <title>Culturing micro-colonial fungi from biological soil crusts in the Mojave desert and describing Neophaeococcomyces mojavensis, and introducing the new genera and species Taxawa tesnikishii.</title>
        <authorList>
            <person name="Kurbessoian T."/>
            <person name="Stajich J.E."/>
        </authorList>
    </citation>
    <scope>NUCLEOTIDE SEQUENCE</scope>
    <source>
        <strain evidence="3">TK_41</strain>
    </source>
</reference>
<dbReference type="EMBL" id="JAPDRK010000002">
    <property type="protein sequence ID" value="KAJ9615271.1"/>
    <property type="molecule type" value="Genomic_DNA"/>
</dbReference>
<dbReference type="InterPro" id="IPR006597">
    <property type="entry name" value="Sel1-like"/>
</dbReference>
<organism evidence="3 4">
    <name type="scientific">Cladophialophora chaetospira</name>
    <dbReference type="NCBI Taxonomy" id="386627"/>
    <lineage>
        <taxon>Eukaryota</taxon>
        <taxon>Fungi</taxon>
        <taxon>Dikarya</taxon>
        <taxon>Ascomycota</taxon>
        <taxon>Pezizomycotina</taxon>
        <taxon>Eurotiomycetes</taxon>
        <taxon>Chaetothyriomycetidae</taxon>
        <taxon>Chaetothyriales</taxon>
        <taxon>Herpotrichiellaceae</taxon>
        <taxon>Cladophialophora</taxon>
    </lineage>
</organism>
<dbReference type="PANTHER" id="PTHR46430:SF1">
    <property type="entry name" value="CHITIN SYNTHASE REGULATOR SKT5-RELATED"/>
    <property type="match status" value="1"/>
</dbReference>
<feature type="region of interest" description="Disordered" evidence="2">
    <location>
        <begin position="1"/>
        <end position="64"/>
    </location>
</feature>
<dbReference type="InterPro" id="IPR051726">
    <property type="entry name" value="Chitin_Synth_Reg"/>
</dbReference>
<name>A0AA38XKT9_9EURO</name>
<feature type="region of interest" description="Disordered" evidence="2">
    <location>
        <begin position="198"/>
        <end position="258"/>
    </location>
</feature>
<comment type="caution">
    <text evidence="3">The sequence shown here is derived from an EMBL/GenBank/DDBJ whole genome shotgun (WGS) entry which is preliminary data.</text>
</comment>
<feature type="compositionally biased region" description="Polar residues" evidence="2">
    <location>
        <begin position="85"/>
        <end position="103"/>
    </location>
</feature>
<feature type="compositionally biased region" description="Low complexity" evidence="2">
    <location>
        <begin position="240"/>
        <end position="258"/>
    </location>
</feature>
<feature type="compositionally biased region" description="Polar residues" evidence="2">
    <location>
        <begin position="223"/>
        <end position="238"/>
    </location>
</feature>
<dbReference type="PANTHER" id="PTHR46430">
    <property type="entry name" value="PROTEIN SKT5-RELATED"/>
    <property type="match status" value="1"/>
</dbReference>
<dbReference type="Proteomes" id="UP001172673">
    <property type="component" value="Unassembled WGS sequence"/>
</dbReference>
<feature type="compositionally biased region" description="Pro residues" evidence="2">
    <location>
        <begin position="8"/>
        <end position="18"/>
    </location>
</feature>
<dbReference type="SMART" id="SM00671">
    <property type="entry name" value="SEL1"/>
    <property type="match status" value="7"/>
</dbReference>
<evidence type="ECO:0000313" key="4">
    <source>
        <dbReference type="Proteomes" id="UP001172673"/>
    </source>
</evidence>
<dbReference type="AlphaFoldDB" id="A0AA38XKT9"/>
<proteinExistence type="predicted"/>
<gene>
    <name evidence="3" type="primary">CHS4</name>
    <name evidence="3" type="ORF">H2200_001346</name>
</gene>
<protein>
    <submittedName>
        <fullName evidence="3">Chitin synthase 4</fullName>
    </submittedName>
</protein>
<feature type="region of interest" description="Disordered" evidence="2">
    <location>
        <begin position="79"/>
        <end position="116"/>
    </location>
</feature>
<dbReference type="SUPFAM" id="SSF81901">
    <property type="entry name" value="HCP-like"/>
    <property type="match status" value="1"/>
</dbReference>
<accession>A0AA38XKT9</accession>
<evidence type="ECO:0000313" key="3">
    <source>
        <dbReference type="EMBL" id="KAJ9615271.1"/>
    </source>
</evidence>
<dbReference type="Pfam" id="PF08238">
    <property type="entry name" value="Sel1"/>
    <property type="match status" value="7"/>
</dbReference>
<feature type="compositionally biased region" description="Basic and acidic residues" evidence="2">
    <location>
        <begin position="25"/>
        <end position="47"/>
    </location>
</feature>
<feature type="compositionally biased region" description="Polar residues" evidence="2">
    <location>
        <begin position="198"/>
        <end position="215"/>
    </location>
</feature>
<keyword evidence="1" id="KW-0677">Repeat</keyword>
<dbReference type="InterPro" id="IPR011990">
    <property type="entry name" value="TPR-like_helical_dom_sf"/>
</dbReference>
<dbReference type="Gene3D" id="1.25.40.10">
    <property type="entry name" value="Tetratricopeptide repeat domain"/>
    <property type="match status" value="2"/>
</dbReference>
<keyword evidence="4" id="KW-1185">Reference proteome</keyword>